<accession>A8XMV1</accession>
<reference evidence="2 3" key="1">
    <citation type="journal article" date="2003" name="PLoS Biol.">
        <title>The genome sequence of Caenorhabditis briggsae: a platform for comparative genomics.</title>
        <authorList>
            <person name="Stein L.D."/>
            <person name="Bao Z."/>
            <person name="Blasiar D."/>
            <person name="Blumenthal T."/>
            <person name="Brent M.R."/>
            <person name="Chen N."/>
            <person name="Chinwalla A."/>
            <person name="Clarke L."/>
            <person name="Clee C."/>
            <person name="Coghlan A."/>
            <person name="Coulson A."/>
            <person name="D'Eustachio P."/>
            <person name="Fitch D.H."/>
            <person name="Fulton L.A."/>
            <person name="Fulton R.E."/>
            <person name="Griffiths-Jones S."/>
            <person name="Harris T.W."/>
            <person name="Hillier L.W."/>
            <person name="Kamath R."/>
            <person name="Kuwabara P.E."/>
            <person name="Mardis E.R."/>
            <person name="Marra M.A."/>
            <person name="Miner T.L."/>
            <person name="Minx P."/>
            <person name="Mullikin J.C."/>
            <person name="Plumb R.W."/>
            <person name="Rogers J."/>
            <person name="Schein J.E."/>
            <person name="Sohrmann M."/>
            <person name="Spieth J."/>
            <person name="Stajich J.E."/>
            <person name="Wei C."/>
            <person name="Willey D."/>
            <person name="Wilson R.K."/>
            <person name="Durbin R."/>
            <person name="Waterston R.H."/>
        </authorList>
    </citation>
    <scope>NUCLEOTIDE SEQUENCE [LARGE SCALE GENOMIC DNA]</scope>
    <source>
        <strain evidence="2 3">AF16</strain>
    </source>
</reference>
<sequence length="309" mass="34595">MPPQPFKTIYRIQIKDFKIPVSGKFFSNTQAPVCGSTIFILLKRYPNEADISRLVSLIRSHHSIVHVKASAAPSGGSQPKTMYSVSSKTNGMGLIENDDHFGNFFGWFSPSENPFPVYATTIQVSGSGTKTLPDFHPLISDGCSISITYQDHVPDDSLQNITLRWTNPGDSGNFLVIRIGGKYLGGSADFMGVNYKMALDYNYLGQDVQNLQIRIYSNFPLTNNWLPYKKPFELLRWGDRRFYGGFLGPEYAFYRNGVQRLMSLCVHLSPSPLCMQSGSGFLFARVAQSVAAPHLQHSPRQVQLLEEHI</sequence>
<dbReference type="PANTHER" id="PTHR23062">
    <property type="entry name" value="HYPOTHETICAL PROTEIN C.ELEGANS"/>
    <property type="match status" value="1"/>
</dbReference>
<evidence type="ECO:0000313" key="2">
    <source>
        <dbReference type="EMBL" id="CAP33976.1"/>
    </source>
</evidence>
<dbReference type="Pfam" id="PF23673">
    <property type="entry name" value="DUF7154"/>
    <property type="match status" value="1"/>
</dbReference>
<dbReference type="HOGENOM" id="CLU_900887_0_0_1"/>
<dbReference type="RefSeq" id="XP_002640586.1">
    <property type="nucleotide sequence ID" value="XM_002640540.1"/>
</dbReference>
<protein>
    <submittedName>
        <fullName evidence="2">Protein CBG15868</fullName>
    </submittedName>
</protein>
<dbReference type="OMA" id="MGLIEND"/>
<dbReference type="KEGG" id="cbr:CBG_15868"/>
<dbReference type="CTD" id="8582581"/>
<dbReference type="InParanoid" id="A8XMV1"/>
<dbReference type="InterPro" id="IPR055578">
    <property type="entry name" value="DUF7154"/>
</dbReference>
<keyword evidence="3" id="KW-1185">Reference proteome</keyword>
<dbReference type="EMBL" id="HE600911">
    <property type="protein sequence ID" value="CAP33976.1"/>
    <property type="molecule type" value="Genomic_DNA"/>
</dbReference>
<dbReference type="Proteomes" id="UP000008549">
    <property type="component" value="Unassembled WGS sequence"/>
</dbReference>
<proteinExistence type="predicted"/>
<name>A8XMV1_CAEBR</name>
<reference evidence="2 3" key="2">
    <citation type="journal article" date="2011" name="PLoS Genet.">
        <title>Caenorhabditis briggsae recombinant inbred line genotypes reveal inter-strain incompatibility and the evolution of recombination.</title>
        <authorList>
            <person name="Ross J.A."/>
            <person name="Koboldt D.C."/>
            <person name="Staisch J.E."/>
            <person name="Chamberlin H.M."/>
            <person name="Gupta B.P."/>
            <person name="Miller R.D."/>
            <person name="Baird S.E."/>
            <person name="Haag E.S."/>
        </authorList>
    </citation>
    <scope>NUCLEOTIDE SEQUENCE [LARGE SCALE GENOMIC DNA]</scope>
    <source>
        <strain evidence="2 3">AF16</strain>
    </source>
</reference>
<dbReference type="AlphaFoldDB" id="A8XMV1"/>
<gene>
    <name evidence="2" type="ORF">CBG15868</name>
    <name evidence="2" type="ORF">CBG_15868</name>
</gene>
<dbReference type="GeneID" id="8582581"/>
<dbReference type="FunCoup" id="A8XMV1">
    <property type="interactions" value="336"/>
</dbReference>
<evidence type="ECO:0000259" key="1">
    <source>
        <dbReference type="Pfam" id="PF23673"/>
    </source>
</evidence>
<dbReference type="PANTHER" id="PTHR23062:SF3">
    <property type="entry name" value="ANF_RECEPTOR DOMAIN-CONTAINING PROTEIN-RELATED"/>
    <property type="match status" value="1"/>
</dbReference>
<organism evidence="2 3">
    <name type="scientific">Caenorhabditis briggsae</name>
    <dbReference type="NCBI Taxonomy" id="6238"/>
    <lineage>
        <taxon>Eukaryota</taxon>
        <taxon>Metazoa</taxon>
        <taxon>Ecdysozoa</taxon>
        <taxon>Nematoda</taxon>
        <taxon>Chromadorea</taxon>
        <taxon>Rhabditida</taxon>
        <taxon>Rhabditina</taxon>
        <taxon>Rhabditomorpha</taxon>
        <taxon>Rhabditoidea</taxon>
        <taxon>Rhabditidae</taxon>
        <taxon>Peloderinae</taxon>
        <taxon>Caenorhabditis</taxon>
    </lineage>
</organism>
<evidence type="ECO:0000313" key="3">
    <source>
        <dbReference type="Proteomes" id="UP000008549"/>
    </source>
</evidence>
<dbReference type="eggNOG" id="KOG4297">
    <property type="taxonomic scope" value="Eukaryota"/>
</dbReference>
<feature type="domain" description="DUF7154" evidence="1">
    <location>
        <begin position="120"/>
        <end position="218"/>
    </location>
</feature>